<accession>A0AAN9JRN6</accession>
<dbReference type="PROSITE" id="PS50211">
    <property type="entry name" value="DENN"/>
    <property type="match status" value="1"/>
</dbReference>
<proteinExistence type="inferred from homology"/>
<dbReference type="PANTHER" id="PTHR13677:SF0">
    <property type="entry name" value="LD41638P"/>
    <property type="match status" value="1"/>
</dbReference>
<dbReference type="AlphaFoldDB" id="A0AAN9JRN6"/>
<keyword evidence="4" id="KW-1185">Reference proteome</keyword>
<evidence type="ECO:0000313" key="4">
    <source>
        <dbReference type="Proteomes" id="UP001359559"/>
    </source>
</evidence>
<dbReference type="PANTHER" id="PTHR13677">
    <property type="entry name" value="LD41638P"/>
    <property type="match status" value="1"/>
</dbReference>
<evidence type="ECO:0000313" key="3">
    <source>
        <dbReference type="EMBL" id="KAK7304195.1"/>
    </source>
</evidence>
<organism evidence="3 4">
    <name type="scientific">Clitoria ternatea</name>
    <name type="common">Butterfly pea</name>
    <dbReference type="NCBI Taxonomy" id="43366"/>
    <lineage>
        <taxon>Eukaryota</taxon>
        <taxon>Viridiplantae</taxon>
        <taxon>Streptophyta</taxon>
        <taxon>Embryophyta</taxon>
        <taxon>Tracheophyta</taxon>
        <taxon>Spermatophyta</taxon>
        <taxon>Magnoliopsida</taxon>
        <taxon>eudicotyledons</taxon>
        <taxon>Gunneridae</taxon>
        <taxon>Pentapetalae</taxon>
        <taxon>rosids</taxon>
        <taxon>fabids</taxon>
        <taxon>Fabales</taxon>
        <taxon>Fabaceae</taxon>
        <taxon>Papilionoideae</taxon>
        <taxon>50 kb inversion clade</taxon>
        <taxon>NPAAA clade</taxon>
        <taxon>indigoferoid/millettioid clade</taxon>
        <taxon>Phaseoleae</taxon>
        <taxon>Clitoria</taxon>
    </lineage>
</organism>
<name>A0AAN9JRN6_CLITE</name>
<evidence type="ECO:0000256" key="1">
    <source>
        <dbReference type="ARBA" id="ARBA00007159"/>
    </source>
</evidence>
<dbReference type="Proteomes" id="UP001359559">
    <property type="component" value="Unassembled WGS sequence"/>
</dbReference>
<gene>
    <name evidence="3" type="ORF">RJT34_15312</name>
</gene>
<sequence>MSRSPFSARTEMSPSVDSESLQKWIVAFCAIRFDLEQGQLMEECYPQGCLSHDEELEIAYSSFPDSVSQHQNRSSIHDCIFFFRIRRHLSEQTGNGKEFSPKSLDEKGVADCTNASKFLYGYVFNRRRHDERLKRGGEQKSVVILSHSPYSSVFRPLLQIVGPLFFDIGKKALEHIAAYVLKWPAPVPGKVMDLPIGNATLKVNLPPSHSLPVESGVSFEEAASSVAPFVPGNQSVSHGLFHDSDLFGSFRGLLLQLWLLWELLLIGEPMLIIAPTPPQCCEAVASLVSLVAPLLCSVDFRPYFTIHDPAFARLNSIQEGEAFPPVILGVTNLFFLKALYSIPHVISVGSPPPNSNKLPLATRSSTGRISGRVEGLGFQQLSLKRFSPSSLLNVVKLQRDGPLCLMTEHKEAVWSTYSATTKPDTSILNRLIDAGVSPRAEESMSVVNNEILRRHFLELTTNFLAPFSLYFRTTTPLKGSSPYVDPPPLPPFNADEFLASLSARGPGKFILKRMRSNWLELYRRFLNGPNFMPWLQRRRAIAKQEQDRLWKQARMKTDIQKLISRLSELEIVDSFNVIERLIQGEIQLQKSGKGGVDSMATIQKLRADLQAVYNVLSKDLQELMISNPERASLLQGSPEVTKLPGRPLIQVTVVSSTSPR</sequence>
<protein>
    <recommendedName>
        <fullName evidence="2">UDENN domain-containing protein</fullName>
    </recommendedName>
</protein>
<comment type="caution">
    <text evidence="3">The sequence shown here is derived from an EMBL/GenBank/DDBJ whole genome shotgun (WGS) entry which is preliminary data.</text>
</comment>
<feature type="domain" description="UDENN" evidence="2">
    <location>
        <begin position="26"/>
        <end position="536"/>
    </location>
</feature>
<dbReference type="GO" id="GO:0005085">
    <property type="term" value="F:guanyl-nucleotide exchange factor activity"/>
    <property type="evidence" value="ECO:0007669"/>
    <property type="project" value="InterPro"/>
</dbReference>
<evidence type="ECO:0000259" key="2">
    <source>
        <dbReference type="PROSITE" id="PS50211"/>
    </source>
</evidence>
<dbReference type="InterPro" id="IPR024224">
    <property type="entry name" value="DENND6"/>
</dbReference>
<dbReference type="InterPro" id="IPR037516">
    <property type="entry name" value="Tripartite_DENN"/>
</dbReference>
<dbReference type="GO" id="GO:0055037">
    <property type="term" value="C:recycling endosome"/>
    <property type="evidence" value="ECO:0007669"/>
    <property type="project" value="TreeGrafter"/>
</dbReference>
<dbReference type="EMBL" id="JAYKXN010000003">
    <property type="protein sequence ID" value="KAK7304195.1"/>
    <property type="molecule type" value="Genomic_DNA"/>
</dbReference>
<reference evidence="3 4" key="1">
    <citation type="submission" date="2024-01" db="EMBL/GenBank/DDBJ databases">
        <title>The genomes of 5 underutilized Papilionoideae crops provide insights into root nodulation and disease resistance.</title>
        <authorList>
            <person name="Yuan L."/>
        </authorList>
    </citation>
    <scope>NUCLEOTIDE SEQUENCE [LARGE SCALE GENOMIC DNA]</scope>
    <source>
        <strain evidence="3">LY-2023</strain>
        <tissue evidence="3">Leaf</tissue>
    </source>
</reference>
<comment type="similarity">
    <text evidence="1">Belongs to the DENND6 family.</text>
</comment>